<evidence type="ECO:0000313" key="2">
    <source>
        <dbReference type="EnsemblMetazoa" id="GPPI049704-PA"/>
    </source>
</evidence>
<dbReference type="EMBL" id="JXJN01026022">
    <property type="status" value="NOT_ANNOTATED_CDS"/>
    <property type="molecule type" value="Genomic_DNA"/>
</dbReference>
<keyword evidence="1" id="KW-1133">Transmembrane helix</keyword>
<proteinExistence type="predicted"/>
<dbReference type="EnsemblMetazoa" id="GPPI049704-RA">
    <property type="protein sequence ID" value="GPPI049704-PA"/>
    <property type="gene ID" value="GPPI049704"/>
</dbReference>
<feature type="transmembrane region" description="Helical" evidence="1">
    <location>
        <begin position="151"/>
        <end position="176"/>
    </location>
</feature>
<dbReference type="Proteomes" id="UP000092460">
    <property type="component" value="Unassembled WGS sequence"/>
</dbReference>
<feature type="transmembrane region" description="Helical" evidence="1">
    <location>
        <begin position="188"/>
        <end position="209"/>
    </location>
</feature>
<keyword evidence="1" id="KW-0472">Membrane</keyword>
<dbReference type="AlphaFoldDB" id="A0A1B0C5I0"/>
<evidence type="ECO:0000313" key="3">
    <source>
        <dbReference type="Proteomes" id="UP000092460"/>
    </source>
</evidence>
<accession>A0A1B0C5I0</accession>
<reference evidence="3" key="1">
    <citation type="submission" date="2015-01" db="EMBL/GenBank/DDBJ databases">
        <authorList>
            <person name="Aksoy S."/>
            <person name="Warren W."/>
            <person name="Wilson R.K."/>
        </authorList>
    </citation>
    <scope>NUCLEOTIDE SEQUENCE [LARGE SCALE GENOMIC DNA]</scope>
    <source>
        <strain evidence="3">IAEA</strain>
    </source>
</reference>
<keyword evidence="3" id="KW-1185">Reference proteome</keyword>
<evidence type="ECO:0000256" key="1">
    <source>
        <dbReference type="SAM" id="Phobius"/>
    </source>
</evidence>
<dbReference type="VEuPathDB" id="VectorBase:GPPI049704"/>
<reference evidence="2" key="2">
    <citation type="submission" date="2020-05" db="UniProtKB">
        <authorList>
            <consortium name="EnsemblMetazoa"/>
        </authorList>
    </citation>
    <scope>IDENTIFICATION</scope>
    <source>
        <strain evidence="2">IAEA</strain>
    </source>
</reference>
<organism evidence="2 3">
    <name type="scientific">Glossina palpalis gambiensis</name>
    <dbReference type="NCBI Taxonomy" id="67801"/>
    <lineage>
        <taxon>Eukaryota</taxon>
        <taxon>Metazoa</taxon>
        <taxon>Ecdysozoa</taxon>
        <taxon>Arthropoda</taxon>
        <taxon>Hexapoda</taxon>
        <taxon>Insecta</taxon>
        <taxon>Pterygota</taxon>
        <taxon>Neoptera</taxon>
        <taxon>Endopterygota</taxon>
        <taxon>Diptera</taxon>
        <taxon>Brachycera</taxon>
        <taxon>Muscomorpha</taxon>
        <taxon>Hippoboscoidea</taxon>
        <taxon>Glossinidae</taxon>
        <taxon>Glossina</taxon>
    </lineage>
</organism>
<keyword evidence="1" id="KW-0812">Transmembrane</keyword>
<name>A0A1B0C5I0_9MUSC</name>
<protein>
    <submittedName>
        <fullName evidence="2">Uncharacterized protein</fullName>
    </submittedName>
</protein>
<sequence length="341" mass="37960">MLRSSFNCSSVRSASISDTMTSSSRSTQAIISATLNLAKSYDSSFFVASRVIVKIACDREDCWFIAVDATALPEDPLIKQSVVSLAENTIFSHIPPNNPTCSASLMHANHELTLLYILVISSHDVWWSYKICIVLKNNGKSLSGMCKVFTLVYFTAVSVTATTTKATLLLLLILHLPSRFIVADSTGATLLATTASAEITLLYLLLWTARVRERLRERLLKAVKLLVAVDLPFSRSKRRLATRWAAPPTVGRLGPNGPRRPAKFEDELMRCKDLRPIDTSRLAGNLFFILFFRAIEKINKYIKCVNVINAAIFYRLDPDIDNIILISDTTDLAIENNLKEA</sequence>